<gene>
    <name evidence="1" type="ordered locus">VIT_05s0029g01150</name>
</gene>
<dbReference type="AlphaFoldDB" id="F6GWJ4"/>
<name>F6GWJ4_VITVI</name>
<dbReference type="HOGENOM" id="CLU_3427235_0_0_1"/>
<sequence>MAMPLFWTATPPTLLLESSRT</sequence>
<dbReference type="PaxDb" id="29760-VIT_05s0029g01150.t01"/>
<dbReference type="InParanoid" id="F6GWJ4"/>
<protein>
    <submittedName>
        <fullName evidence="1">Uncharacterized protein</fullName>
    </submittedName>
</protein>
<evidence type="ECO:0000313" key="2">
    <source>
        <dbReference type="Proteomes" id="UP000009183"/>
    </source>
</evidence>
<evidence type="ECO:0000313" key="1">
    <source>
        <dbReference type="EMBL" id="CCB44278.1"/>
    </source>
</evidence>
<dbReference type="Proteomes" id="UP000009183">
    <property type="component" value="Chromosome 5"/>
</dbReference>
<keyword evidence="2" id="KW-1185">Reference proteome</keyword>
<accession>F6GWJ4</accession>
<dbReference type="EMBL" id="FN594958">
    <property type="protein sequence ID" value="CCB44278.1"/>
    <property type="molecule type" value="Genomic_DNA"/>
</dbReference>
<organism evidence="1 2">
    <name type="scientific">Vitis vinifera</name>
    <name type="common">Grape</name>
    <dbReference type="NCBI Taxonomy" id="29760"/>
    <lineage>
        <taxon>Eukaryota</taxon>
        <taxon>Viridiplantae</taxon>
        <taxon>Streptophyta</taxon>
        <taxon>Embryophyta</taxon>
        <taxon>Tracheophyta</taxon>
        <taxon>Spermatophyta</taxon>
        <taxon>Magnoliopsida</taxon>
        <taxon>eudicotyledons</taxon>
        <taxon>Gunneridae</taxon>
        <taxon>Pentapetalae</taxon>
        <taxon>rosids</taxon>
        <taxon>Vitales</taxon>
        <taxon>Vitaceae</taxon>
        <taxon>Viteae</taxon>
        <taxon>Vitis</taxon>
    </lineage>
</organism>
<dbReference type="STRING" id="29760.F6GWJ4"/>
<reference evidence="2" key="1">
    <citation type="journal article" date="2007" name="Nature">
        <title>The grapevine genome sequence suggests ancestral hexaploidization in major angiosperm phyla.</title>
        <authorList>
            <consortium name="The French-Italian Public Consortium for Grapevine Genome Characterization."/>
            <person name="Jaillon O."/>
            <person name="Aury J.-M."/>
            <person name="Noel B."/>
            <person name="Policriti A."/>
            <person name="Clepet C."/>
            <person name="Casagrande A."/>
            <person name="Choisne N."/>
            <person name="Aubourg S."/>
            <person name="Vitulo N."/>
            <person name="Jubin C."/>
            <person name="Vezzi A."/>
            <person name="Legeai F."/>
            <person name="Hugueney P."/>
            <person name="Dasilva C."/>
            <person name="Horner D."/>
            <person name="Mica E."/>
            <person name="Jublot D."/>
            <person name="Poulain J."/>
            <person name="Bruyere C."/>
            <person name="Billault A."/>
            <person name="Segurens B."/>
            <person name="Gouyvenoux M."/>
            <person name="Ugarte E."/>
            <person name="Cattonaro F."/>
            <person name="Anthouard V."/>
            <person name="Vico V."/>
            <person name="Del Fabbro C."/>
            <person name="Alaux M."/>
            <person name="Di Gaspero G."/>
            <person name="Dumas V."/>
            <person name="Felice N."/>
            <person name="Paillard S."/>
            <person name="Juman I."/>
            <person name="Moroldo M."/>
            <person name="Scalabrin S."/>
            <person name="Canaguier A."/>
            <person name="Le Clainche I."/>
            <person name="Malacrida G."/>
            <person name="Durand E."/>
            <person name="Pesole G."/>
            <person name="Laucou V."/>
            <person name="Chatelet P."/>
            <person name="Merdinoglu D."/>
            <person name="Delledonne M."/>
            <person name="Pezzotti M."/>
            <person name="Lecharny A."/>
            <person name="Scarpelli C."/>
            <person name="Artiguenave F."/>
            <person name="Pe M.E."/>
            <person name="Valle G."/>
            <person name="Morgante M."/>
            <person name="Caboche M."/>
            <person name="Adam-Blondon A.-F."/>
            <person name="Weissenbach J."/>
            <person name="Quetier F."/>
            <person name="Wincker P."/>
        </authorList>
    </citation>
    <scope>NUCLEOTIDE SEQUENCE [LARGE SCALE GENOMIC DNA]</scope>
    <source>
        <strain evidence="2">cv. Pinot noir / PN40024</strain>
    </source>
</reference>
<proteinExistence type="predicted"/>